<feature type="non-terminal residue" evidence="1">
    <location>
        <position position="1"/>
    </location>
</feature>
<evidence type="ECO:0008006" key="3">
    <source>
        <dbReference type="Google" id="ProtNLM"/>
    </source>
</evidence>
<dbReference type="Proteomes" id="UP000663844">
    <property type="component" value="Unassembled WGS sequence"/>
</dbReference>
<dbReference type="SUPFAM" id="SSF56219">
    <property type="entry name" value="DNase I-like"/>
    <property type="match status" value="1"/>
</dbReference>
<dbReference type="EMBL" id="CAJOAZ010005992">
    <property type="protein sequence ID" value="CAF4119926.1"/>
    <property type="molecule type" value="Genomic_DNA"/>
</dbReference>
<sequence length="706" mass="80370">MIEGRLFCVHNYIITGKSINVPLPTDFNQQKCHCQHSINVTSEDALLNSSSISHQHASTSGNSEIQLVISPTRPSRRCLSNASNDGDFQDVSYKKSKQINNQSGSTIHPHLLRHHNATDTVNDNVNMNLNVNNHVTTTSSIISKNFPTDSTSFAALLDHSKWPLMICGEQFIFPSVPSIPPQLSLIIKNVDIQLDSDEFPLDLKNLYPRHFRRQCTEQDKTCKSCGQSFKDLKMHHCSSIIKCKHCNGDHLSNSMKCPVVKTFRADLTKKLMNINNNVTLYSSSIAANIANNNTSQHINNDFPRTAAPWAPSSNPMDLKLNTLISGLSQVNETLSKLCVTNQGFQQFMIEKNENDKRINNEIDDLKSINNKMDQDVMVLNEKVNDLDKLMKSNDGIFKQFLFPMLDDILKFIDTKNVGRGGKTVDPDLKSKIDRFRNQMSDAMDETGCIDLYDYRQMFCDFKIFQQSGENSNGGILILVRNGIMVKRVECKLPNVCVIDVELEEDLRIIGVYAPDSRSWSWEDLSPFVNDKSVVYGDFNVDLEQDGVIADNLLDWADSLSLSPFVTDDPTSLRSDRKIDYAFSNMTGIDIQTHKMKTTSDHSPVISVIPMKCRKQVNGKSIHWKVYSSFTEYTFQFWEKCWCFENVDVSYNDYIQFLSLLTARCTVTFPLSKYRIAIPPYIRCSMSYVRALSFRQKRTKSLDLKRE</sequence>
<proteinExistence type="predicted"/>
<accession>A0A819W7L4</accession>
<reference evidence="1" key="1">
    <citation type="submission" date="2021-02" db="EMBL/GenBank/DDBJ databases">
        <authorList>
            <person name="Nowell W R."/>
        </authorList>
    </citation>
    <scope>NUCLEOTIDE SEQUENCE</scope>
</reference>
<gene>
    <name evidence="1" type="ORF">OXD698_LOCUS36421</name>
</gene>
<evidence type="ECO:0000313" key="1">
    <source>
        <dbReference type="EMBL" id="CAF4119926.1"/>
    </source>
</evidence>
<comment type="caution">
    <text evidence="1">The sequence shown here is derived from an EMBL/GenBank/DDBJ whole genome shotgun (WGS) entry which is preliminary data.</text>
</comment>
<protein>
    <recommendedName>
        <fullName evidence="3">Endonuclease/exonuclease/phosphatase domain-containing protein</fullName>
    </recommendedName>
</protein>
<name>A0A819W7L4_9BILA</name>
<organism evidence="1 2">
    <name type="scientific">Adineta steineri</name>
    <dbReference type="NCBI Taxonomy" id="433720"/>
    <lineage>
        <taxon>Eukaryota</taxon>
        <taxon>Metazoa</taxon>
        <taxon>Spiralia</taxon>
        <taxon>Gnathifera</taxon>
        <taxon>Rotifera</taxon>
        <taxon>Eurotatoria</taxon>
        <taxon>Bdelloidea</taxon>
        <taxon>Adinetida</taxon>
        <taxon>Adinetidae</taxon>
        <taxon>Adineta</taxon>
    </lineage>
</organism>
<dbReference type="AlphaFoldDB" id="A0A819W7L4"/>
<evidence type="ECO:0000313" key="2">
    <source>
        <dbReference type="Proteomes" id="UP000663844"/>
    </source>
</evidence>
<dbReference type="InterPro" id="IPR036691">
    <property type="entry name" value="Endo/exonu/phosph_ase_sf"/>
</dbReference>